<reference evidence="1" key="1">
    <citation type="journal article" date="2021" name="Proc. Natl. Acad. Sci. U.S.A.">
        <title>A Catalog of Tens of Thousands of Viruses from Human Metagenomes Reveals Hidden Associations with Chronic Diseases.</title>
        <authorList>
            <person name="Tisza M.J."/>
            <person name="Buck C.B."/>
        </authorList>
    </citation>
    <scope>NUCLEOTIDE SEQUENCE</scope>
    <source>
        <strain evidence="1">CtL4h4</strain>
    </source>
</reference>
<protein>
    <submittedName>
        <fullName evidence="1">Uncharacterized protein</fullName>
    </submittedName>
</protein>
<proteinExistence type="predicted"/>
<name>A0A8S5TGH5_9VIRU</name>
<evidence type="ECO:0000313" key="1">
    <source>
        <dbReference type="EMBL" id="DAF62079.1"/>
    </source>
</evidence>
<organism evidence="1">
    <name type="scientific">Phage sp. ctL4h4</name>
    <dbReference type="NCBI Taxonomy" id="2828005"/>
    <lineage>
        <taxon>Viruses</taxon>
    </lineage>
</organism>
<dbReference type="EMBL" id="BK032819">
    <property type="protein sequence ID" value="DAF62079.1"/>
    <property type="molecule type" value="Genomic_DNA"/>
</dbReference>
<sequence length="57" mass="6774">MNNIKNGTCVPFFCFYICTLTIQKIRSNIIYLRSMRFKYMFLGVIKVKMRSLVTSQI</sequence>
<accession>A0A8S5TGH5</accession>